<keyword evidence="13" id="KW-0812">Transmembrane</keyword>
<keyword evidence="16" id="KW-1185">Reference proteome</keyword>
<comment type="function">
    <text evidence="12">Involved in the system for phosphate transport across the cytoplasmic membrane.</text>
</comment>
<gene>
    <name evidence="15" type="ORF">FD41_GL002363</name>
</gene>
<dbReference type="Proteomes" id="UP000051966">
    <property type="component" value="Unassembled WGS sequence"/>
</dbReference>
<dbReference type="PATRIC" id="fig|1423743.5.peg.2425"/>
<dbReference type="AlphaFoldDB" id="A0A0R1VVR5"/>
<dbReference type="CDD" id="cd13653">
    <property type="entry name" value="PBP2_phosphate_like_1"/>
    <property type="match status" value="1"/>
</dbReference>
<dbReference type="PANTHER" id="PTHR30570">
    <property type="entry name" value="PERIPLASMIC PHOSPHATE BINDING COMPONENT OF PHOSPHATE ABC TRANSPORTER"/>
    <property type="match status" value="1"/>
</dbReference>
<evidence type="ECO:0000256" key="1">
    <source>
        <dbReference type="ARBA" id="ARBA00002841"/>
    </source>
</evidence>
<dbReference type="NCBIfam" id="TIGR02136">
    <property type="entry name" value="ptsS_2"/>
    <property type="match status" value="1"/>
</dbReference>
<comment type="subunit">
    <text evidence="4 12">The complex is composed of two ATP-binding proteins (PstB), two transmembrane proteins (PstC and PstA) and a solute-binding protein (PstS).</text>
</comment>
<sequence>MSTNKNGFQLGGNHIMKKRSFFSAIVALSAMGVLLAGCGSNSASSSKKSSSSSNVKITAVGSTALQPLVEQAASDYQKDNSKVNISVQGGGSGTGLSQVQEGAVTIGNSDIFAEQQSGIKANKLVDHKVAVVGMTPVVNKGVGVKNLTMAQLKGIFTGKYKNWKQVGGKDLKINVVNRVSGSGTRATFEGAVLEGAKAIKTQEQDSNGTVQKIVSTTPGTISYLAFSYVNSKIEAPSVNNVKPTDQNVENNKWKIWSYEHMYTKGQPNAATKKFLNYMNSSKVQDSLVQKLGYISIHDMKVQKNASGAVTTK</sequence>
<dbReference type="InterPro" id="IPR024370">
    <property type="entry name" value="PBP_domain"/>
</dbReference>
<protein>
    <recommendedName>
        <fullName evidence="12">Phosphate-binding protein</fullName>
    </recommendedName>
</protein>
<evidence type="ECO:0000256" key="9">
    <source>
        <dbReference type="ARBA" id="ARBA00023136"/>
    </source>
</evidence>
<evidence type="ECO:0000256" key="3">
    <source>
        <dbReference type="ARBA" id="ARBA00008725"/>
    </source>
</evidence>
<keyword evidence="8" id="KW-0732">Signal</keyword>
<evidence type="ECO:0000313" key="15">
    <source>
        <dbReference type="EMBL" id="KRM09824.1"/>
    </source>
</evidence>
<feature type="domain" description="PBP" evidence="14">
    <location>
        <begin position="51"/>
        <end position="280"/>
    </location>
</feature>
<keyword evidence="6 12" id="KW-1003">Cell membrane</keyword>
<evidence type="ECO:0000256" key="12">
    <source>
        <dbReference type="RuleBase" id="RU367119"/>
    </source>
</evidence>
<dbReference type="PANTHER" id="PTHR30570:SF4">
    <property type="entry name" value="PHOSPHATE-BINDING PROTEIN PSTS 1"/>
    <property type="match status" value="1"/>
</dbReference>
<dbReference type="InterPro" id="IPR050811">
    <property type="entry name" value="Phosphate_ABC_transporter"/>
</dbReference>
<keyword evidence="13" id="KW-1133">Transmembrane helix</keyword>
<evidence type="ECO:0000256" key="13">
    <source>
        <dbReference type="SAM" id="Phobius"/>
    </source>
</evidence>
<name>A0A0R1VVR5_9LACO</name>
<feature type="transmembrane region" description="Helical" evidence="13">
    <location>
        <begin position="21"/>
        <end position="43"/>
    </location>
</feature>
<keyword evidence="9 13" id="KW-0472">Membrane</keyword>
<dbReference type="Pfam" id="PF12849">
    <property type="entry name" value="PBP_like_2"/>
    <property type="match status" value="1"/>
</dbReference>
<comment type="caution">
    <text evidence="15">The sequence shown here is derived from an EMBL/GenBank/DDBJ whole genome shotgun (WGS) entry which is preliminary data.</text>
</comment>
<evidence type="ECO:0000256" key="10">
    <source>
        <dbReference type="ARBA" id="ARBA00023139"/>
    </source>
</evidence>
<dbReference type="GO" id="GO:0006817">
    <property type="term" value="P:phosphate ion transport"/>
    <property type="evidence" value="ECO:0007669"/>
    <property type="project" value="UniProtKB-UniRule"/>
</dbReference>
<evidence type="ECO:0000256" key="5">
    <source>
        <dbReference type="ARBA" id="ARBA00022448"/>
    </source>
</evidence>
<dbReference type="Gene3D" id="3.40.190.10">
    <property type="entry name" value="Periplasmic binding protein-like II"/>
    <property type="match status" value="2"/>
</dbReference>
<comment type="subcellular location">
    <subcellularLocation>
        <location evidence="2 12">Cell membrane</location>
        <topology evidence="2 12">Lipid-anchor</topology>
    </subcellularLocation>
</comment>
<keyword evidence="7 12" id="KW-0592">Phosphate transport</keyword>
<keyword evidence="10 12" id="KW-0564">Palmitate</keyword>
<dbReference type="SUPFAM" id="SSF53850">
    <property type="entry name" value="Periplasmic binding protein-like II"/>
    <property type="match status" value="1"/>
</dbReference>
<evidence type="ECO:0000256" key="8">
    <source>
        <dbReference type="ARBA" id="ARBA00022729"/>
    </source>
</evidence>
<comment type="similarity">
    <text evidence="3 12">Belongs to the PstS family.</text>
</comment>
<dbReference type="GO" id="GO:0005886">
    <property type="term" value="C:plasma membrane"/>
    <property type="evidence" value="ECO:0007669"/>
    <property type="project" value="UniProtKB-SubCell"/>
</dbReference>
<keyword evidence="5 12" id="KW-0813">Transport</keyword>
<organism evidence="15 16">
    <name type="scientific">Lentilactobacillus farraginis DSM 18382 = JCM 14108</name>
    <dbReference type="NCBI Taxonomy" id="1423743"/>
    <lineage>
        <taxon>Bacteria</taxon>
        <taxon>Bacillati</taxon>
        <taxon>Bacillota</taxon>
        <taxon>Bacilli</taxon>
        <taxon>Lactobacillales</taxon>
        <taxon>Lactobacillaceae</taxon>
        <taxon>Lentilactobacillus</taxon>
    </lineage>
</organism>
<evidence type="ECO:0000259" key="14">
    <source>
        <dbReference type="Pfam" id="PF12849"/>
    </source>
</evidence>
<accession>A0A0R1VVR5</accession>
<evidence type="ECO:0000256" key="11">
    <source>
        <dbReference type="ARBA" id="ARBA00023288"/>
    </source>
</evidence>
<dbReference type="InterPro" id="IPR011862">
    <property type="entry name" value="Phos-bd"/>
</dbReference>
<keyword evidence="11 12" id="KW-0449">Lipoprotein</keyword>
<comment type="function">
    <text evidence="1">Part of the ABC transporter complex PstSACB involved in phosphate import.</text>
</comment>
<evidence type="ECO:0000256" key="2">
    <source>
        <dbReference type="ARBA" id="ARBA00004193"/>
    </source>
</evidence>
<proteinExistence type="inferred from homology"/>
<evidence type="ECO:0000256" key="7">
    <source>
        <dbReference type="ARBA" id="ARBA00022592"/>
    </source>
</evidence>
<evidence type="ECO:0000313" key="16">
    <source>
        <dbReference type="Proteomes" id="UP000051966"/>
    </source>
</evidence>
<reference evidence="15 16" key="1">
    <citation type="journal article" date="2015" name="Genome Announc.">
        <title>Expanding the biotechnology potential of lactobacilli through comparative genomics of 213 strains and associated genera.</title>
        <authorList>
            <person name="Sun Z."/>
            <person name="Harris H.M."/>
            <person name="McCann A."/>
            <person name="Guo C."/>
            <person name="Argimon S."/>
            <person name="Zhang W."/>
            <person name="Yang X."/>
            <person name="Jeffery I.B."/>
            <person name="Cooney J.C."/>
            <person name="Kagawa T.F."/>
            <person name="Liu W."/>
            <person name="Song Y."/>
            <person name="Salvetti E."/>
            <person name="Wrobel A."/>
            <person name="Rasinkangas P."/>
            <person name="Parkhill J."/>
            <person name="Rea M.C."/>
            <person name="O'Sullivan O."/>
            <person name="Ritari J."/>
            <person name="Douillard F.P."/>
            <person name="Paul Ross R."/>
            <person name="Yang R."/>
            <person name="Briner A.E."/>
            <person name="Felis G.E."/>
            <person name="de Vos W.M."/>
            <person name="Barrangou R."/>
            <person name="Klaenhammer T.R."/>
            <person name="Caufield P.W."/>
            <person name="Cui Y."/>
            <person name="Zhang H."/>
            <person name="O'Toole P.W."/>
        </authorList>
    </citation>
    <scope>NUCLEOTIDE SEQUENCE [LARGE SCALE GENOMIC DNA]</scope>
    <source>
        <strain evidence="15 16">DSM 18382</strain>
    </source>
</reference>
<evidence type="ECO:0000256" key="6">
    <source>
        <dbReference type="ARBA" id="ARBA00022475"/>
    </source>
</evidence>
<dbReference type="EMBL" id="AZFY01000038">
    <property type="protein sequence ID" value="KRM09824.1"/>
    <property type="molecule type" value="Genomic_DNA"/>
</dbReference>
<dbReference type="GO" id="GO:0042301">
    <property type="term" value="F:phosphate ion binding"/>
    <property type="evidence" value="ECO:0007669"/>
    <property type="project" value="UniProtKB-UniRule"/>
</dbReference>
<evidence type="ECO:0000256" key="4">
    <source>
        <dbReference type="ARBA" id="ARBA00011529"/>
    </source>
</evidence>